<dbReference type="SUPFAM" id="SSF46785">
    <property type="entry name" value="Winged helix' DNA-binding domain"/>
    <property type="match status" value="1"/>
</dbReference>
<dbReference type="STRING" id="320771.Cflav_PD1119"/>
<comment type="caution">
    <text evidence="3">The sequence shown here is derived from an EMBL/GenBank/DDBJ whole genome shotgun (WGS) entry which is preliminary data.</text>
</comment>
<dbReference type="InterPro" id="IPR036390">
    <property type="entry name" value="WH_DNA-bd_sf"/>
</dbReference>
<proteinExistence type="predicted"/>
<feature type="domain" description="HTH arsR-type" evidence="2">
    <location>
        <begin position="1"/>
        <end position="102"/>
    </location>
</feature>
<dbReference type="Pfam" id="PF12840">
    <property type="entry name" value="HTH_20"/>
    <property type="match status" value="1"/>
</dbReference>
<dbReference type="NCBIfam" id="NF033788">
    <property type="entry name" value="HTH_metalloreg"/>
    <property type="match status" value="1"/>
</dbReference>
<dbReference type="OrthoDB" id="9799175at2"/>
<dbReference type="EMBL" id="ABOX02000053">
    <property type="protein sequence ID" value="EEF57944.1"/>
    <property type="molecule type" value="Genomic_DNA"/>
</dbReference>
<gene>
    <name evidence="3" type="ORF">Cflav_PD1119</name>
</gene>
<dbReference type="InterPro" id="IPR036388">
    <property type="entry name" value="WH-like_DNA-bd_sf"/>
</dbReference>
<reference evidence="3 4" key="1">
    <citation type="journal article" date="2011" name="J. Bacteriol.">
        <title>Genome sequence of 'Pedosphaera parvula' Ellin514, an aerobic Verrucomicrobial isolate from pasture soil.</title>
        <authorList>
            <person name="Kant R."/>
            <person name="van Passel M.W."/>
            <person name="Sangwan P."/>
            <person name="Palva A."/>
            <person name="Lucas S."/>
            <person name="Copeland A."/>
            <person name="Lapidus A."/>
            <person name="Glavina Del Rio T."/>
            <person name="Dalin E."/>
            <person name="Tice H."/>
            <person name="Bruce D."/>
            <person name="Goodwin L."/>
            <person name="Pitluck S."/>
            <person name="Chertkov O."/>
            <person name="Larimer F.W."/>
            <person name="Land M.L."/>
            <person name="Hauser L."/>
            <person name="Brettin T.S."/>
            <person name="Detter J.C."/>
            <person name="Han S."/>
            <person name="de Vos W.M."/>
            <person name="Janssen P.H."/>
            <person name="Smidt H."/>
        </authorList>
    </citation>
    <scope>NUCLEOTIDE SEQUENCE [LARGE SCALE GENOMIC DNA]</scope>
    <source>
        <strain evidence="3 4">Ellin514</strain>
    </source>
</reference>
<name>B9XQC0_PEDPL</name>
<feature type="coiled-coil region" evidence="1">
    <location>
        <begin position="88"/>
        <end position="115"/>
    </location>
</feature>
<protein>
    <submittedName>
        <fullName evidence="3">Transcriptional regulator, ArsR family</fullName>
    </submittedName>
</protein>
<dbReference type="Gene3D" id="1.10.10.10">
    <property type="entry name" value="Winged helix-like DNA-binding domain superfamily/Winged helix DNA-binding domain"/>
    <property type="match status" value="1"/>
</dbReference>
<dbReference type="InterPro" id="IPR001845">
    <property type="entry name" value="HTH_ArsR_DNA-bd_dom"/>
</dbReference>
<keyword evidence="1" id="KW-0175">Coiled coil</keyword>
<evidence type="ECO:0000313" key="3">
    <source>
        <dbReference type="EMBL" id="EEF57944.1"/>
    </source>
</evidence>
<dbReference type="CDD" id="cd00090">
    <property type="entry name" value="HTH_ARSR"/>
    <property type="match status" value="1"/>
</dbReference>
<dbReference type="PANTHER" id="PTHR38600">
    <property type="entry name" value="TRANSCRIPTIONAL REGULATORY PROTEIN"/>
    <property type="match status" value="1"/>
</dbReference>
<dbReference type="GO" id="GO:0003700">
    <property type="term" value="F:DNA-binding transcription factor activity"/>
    <property type="evidence" value="ECO:0007669"/>
    <property type="project" value="InterPro"/>
</dbReference>
<dbReference type="PANTHER" id="PTHR38600:SF2">
    <property type="entry name" value="SLL0088 PROTEIN"/>
    <property type="match status" value="1"/>
</dbReference>
<dbReference type="RefSeq" id="WP_007418006.1">
    <property type="nucleotide sequence ID" value="NZ_ABOX02000053.1"/>
</dbReference>
<accession>B9XQC0</accession>
<evidence type="ECO:0000259" key="2">
    <source>
        <dbReference type="PROSITE" id="PS50987"/>
    </source>
</evidence>
<evidence type="ECO:0000256" key="1">
    <source>
        <dbReference type="SAM" id="Coils"/>
    </source>
</evidence>
<dbReference type="Proteomes" id="UP000003688">
    <property type="component" value="Unassembled WGS sequence"/>
</dbReference>
<dbReference type="AlphaFoldDB" id="B9XQC0"/>
<dbReference type="PROSITE" id="PS50987">
    <property type="entry name" value="HTH_ARSR_2"/>
    <property type="match status" value="1"/>
</dbReference>
<evidence type="ECO:0000313" key="4">
    <source>
        <dbReference type="Proteomes" id="UP000003688"/>
    </source>
</evidence>
<dbReference type="PRINTS" id="PR00778">
    <property type="entry name" value="HTHARSR"/>
</dbReference>
<dbReference type="SMART" id="SM00418">
    <property type="entry name" value="HTH_ARSR"/>
    <property type="match status" value="1"/>
</dbReference>
<sequence length="117" mass="13776">MSPDHLSTTFAALADPTRRAILSRLANGEVSVKELARPFDMSAPAITKHLKVLERANLISRGRHAQWRPCRLTAKPMKEAMDWLEHYRLFWEESFDRLEEYLRELQAEEKKNDRKKK</sequence>
<dbReference type="InterPro" id="IPR011991">
    <property type="entry name" value="ArsR-like_HTH"/>
</dbReference>
<organism evidence="3 4">
    <name type="scientific">Pedosphaera parvula (strain Ellin514)</name>
    <dbReference type="NCBI Taxonomy" id="320771"/>
    <lineage>
        <taxon>Bacteria</taxon>
        <taxon>Pseudomonadati</taxon>
        <taxon>Verrucomicrobiota</taxon>
        <taxon>Pedosphaerae</taxon>
        <taxon>Pedosphaerales</taxon>
        <taxon>Pedosphaeraceae</taxon>
        <taxon>Pedosphaera</taxon>
    </lineage>
</organism>
<keyword evidence="4" id="KW-1185">Reference proteome</keyword>